<dbReference type="GeneID" id="50537911"/>
<proteinExistence type="predicted"/>
<dbReference type="Pfam" id="PF04325">
    <property type="entry name" value="DUF465"/>
    <property type="match status" value="1"/>
</dbReference>
<evidence type="ECO:0000313" key="2">
    <source>
        <dbReference type="Proteomes" id="UP000051221"/>
    </source>
</evidence>
<gene>
    <name evidence="1" type="ORF">AMR76_02230</name>
</gene>
<comment type="caution">
    <text evidence="1">The sequence shown here is derived from an EMBL/GenBank/DDBJ whole genome shotgun (WGS) entry which is preliminary data.</text>
</comment>
<sequence>MLGENHSLANEYPEHLDTISQLTASDEAFAANASNYNSLDREIRKLELRGAPIDDHSMNSMKLNRAELKDWLHGKIMGM</sequence>
<evidence type="ECO:0008006" key="3">
    <source>
        <dbReference type="Google" id="ProtNLM"/>
    </source>
</evidence>
<dbReference type="RefSeq" id="WP_004727865.1">
    <property type="nucleotide sequence ID" value="NZ_CABLCD010000014.1"/>
</dbReference>
<dbReference type="AlphaFoldDB" id="A0A0Q2R7M7"/>
<dbReference type="EMBL" id="LKHS01000001">
    <property type="protein sequence ID" value="KQH88125.1"/>
    <property type="molecule type" value="Genomic_DNA"/>
</dbReference>
<keyword evidence="2" id="KW-1185">Reference proteome</keyword>
<evidence type="ECO:0000313" key="1">
    <source>
        <dbReference type="EMBL" id="KQH88125.1"/>
    </source>
</evidence>
<dbReference type="Gene3D" id="6.10.280.50">
    <property type="match status" value="1"/>
</dbReference>
<dbReference type="Proteomes" id="UP000051221">
    <property type="component" value="Unassembled WGS sequence"/>
</dbReference>
<reference evidence="1 2" key="1">
    <citation type="submission" date="2015-08" db="EMBL/GenBank/DDBJ databases">
        <title>Antibacterial properties of a collection of Vibrionaceae strains.</title>
        <authorList>
            <person name="Giubergia S."/>
        </authorList>
    </citation>
    <scope>NUCLEOTIDE SEQUENCE [LARGE SCALE GENOMIC DNA]</scope>
    <source>
        <strain evidence="1 2">S0821</strain>
    </source>
</reference>
<name>A0A0Q2R7M7_VIBFU</name>
<protein>
    <recommendedName>
        <fullName evidence="3">DUF465 domain-containing protein</fullName>
    </recommendedName>
</protein>
<accession>A0A0Q2R7M7</accession>
<organism evidence="1 2">
    <name type="scientific">Vibrio furnissii</name>
    <dbReference type="NCBI Taxonomy" id="29494"/>
    <lineage>
        <taxon>Bacteria</taxon>
        <taxon>Pseudomonadati</taxon>
        <taxon>Pseudomonadota</taxon>
        <taxon>Gammaproteobacteria</taxon>
        <taxon>Vibrionales</taxon>
        <taxon>Vibrionaceae</taxon>
        <taxon>Vibrio</taxon>
    </lineage>
</organism>
<dbReference type="InParanoid" id="A0A0Q2R7M7"/>
<dbReference type="OMA" id="PIDDEAM"/>
<dbReference type="InterPro" id="IPR007420">
    <property type="entry name" value="DUF465"/>
</dbReference>
<dbReference type="InterPro" id="IPR038444">
    <property type="entry name" value="DUF465_sf"/>
</dbReference>
<dbReference type="OrthoDB" id="1263265at2"/>